<keyword evidence="4" id="KW-0804">Transcription</keyword>
<dbReference type="InterPro" id="IPR058163">
    <property type="entry name" value="LysR-type_TF_proteobact-type"/>
</dbReference>
<dbReference type="SUPFAM" id="SSF46785">
    <property type="entry name" value="Winged helix' DNA-binding domain"/>
    <property type="match status" value="1"/>
</dbReference>
<comment type="similarity">
    <text evidence="1">Belongs to the LysR transcriptional regulatory family.</text>
</comment>
<gene>
    <name evidence="7" type="ORF">FAZ95_18135</name>
</gene>
<dbReference type="Pfam" id="PF03466">
    <property type="entry name" value="LysR_substrate"/>
    <property type="match status" value="1"/>
</dbReference>
<dbReference type="GO" id="GO:0003700">
    <property type="term" value="F:DNA-binding transcription factor activity"/>
    <property type="evidence" value="ECO:0007669"/>
    <property type="project" value="InterPro"/>
</dbReference>
<dbReference type="InterPro" id="IPR005119">
    <property type="entry name" value="LysR_subst-bd"/>
</dbReference>
<evidence type="ECO:0000313" key="8">
    <source>
        <dbReference type="Proteomes" id="UP000298656"/>
    </source>
</evidence>
<reference evidence="7 8" key="1">
    <citation type="submission" date="2019-05" db="EMBL/GenBank/DDBJ databases">
        <title>Burkholderia sp. DHOD12, isolated from subtropical forest soil.</title>
        <authorList>
            <person name="Gao Z.-H."/>
            <person name="Qiu L.-H."/>
        </authorList>
    </citation>
    <scope>NUCLEOTIDE SEQUENCE [LARGE SCALE GENOMIC DNA]</scope>
    <source>
        <strain evidence="7 8">DHOD12</strain>
    </source>
</reference>
<evidence type="ECO:0000256" key="1">
    <source>
        <dbReference type="ARBA" id="ARBA00009437"/>
    </source>
</evidence>
<dbReference type="CDD" id="cd08422">
    <property type="entry name" value="PBP2_CrgA_like"/>
    <property type="match status" value="1"/>
</dbReference>
<organism evidence="7 8">
    <name type="scientific">Trinickia violacea</name>
    <dbReference type="NCBI Taxonomy" id="2571746"/>
    <lineage>
        <taxon>Bacteria</taxon>
        <taxon>Pseudomonadati</taxon>
        <taxon>Pseudomonadota</taxon>
        <taxon>Betaproteobacteria</taxon>
        <taxon>Burkholderiales</taxon>
        <taxon>Burkholderiaceae</taxon>
        <taxon>Trinickia</taxon>
    </lineage>
</organism>
<evidence type="ECO:0000259" key="6">
    <source>
        <dbReference type="PROSITE" id="PS50931"/>
    </source>
</evidence>
<feature type="region of interest" description="Disordered" evidence="5">
    <location>
        <begin position="1"/>
        <end position="25"/>
    </location>
</feature>
<proteinExistence type="inferred from homology"/>
<feature type="domain" description="HTH lysR-type" evidence="6">
    <location>
        <begin position="31"/>
        <end position="88"/>
    </location>
</feature>
<dbReference type="PANTHER" id="PTHR30537">
    <property type="entry name" value="HTH-TYPE TRANSCRIPTIONAL REGULATOR"/>
    <property type="match status" value="1"/>
</dbReference>
<dbReference type="FunFam" id="1.10.10.10:FF:000001">
    <property type="entry name" value="LysR family transcriptional regulator"/>
    <property type="match status" value="1"/>
</dbReference>
<dbReference type="InterPro" id="IPR036388">
    <property type="entry name" value="WH-like_DNA-bd_sf"/>
</dbReference>
<dbReference type="AlphaFoldDB" id="A0A4P8IRB0"/>
<sequence>MSNCCRNTASPTSMTRSSQSNSQTILQKTMNQIQAMRVFVRVAETKSFRGAARQFEVSNAFVTRCIAMLESHLNTRLINRTTRNLSLTEAGNRYLEGCRSMLEELDQLDAAVASAEHGPSGTLRVAVSAALPPLWVTPLVDGFRRRYPSVKIRLTLAEQPADLSNDNYDVAIVTAFRAQNPTLVEHALGFHALVSCASPDYLAQHGEPLAPCELSGHAFVSLPADQHEPTWRLMDRNARVHEVSLPPVYTVNSAPMVRLAALAGMGIAILPLPFVADDFAVGELKHIMEDYVIDAPEAKVSIVYPERQFLPAKTRSFIDYTLEHYANGETIERSHVKARRIPVTVHDMPSVPS</sequence>
<keyword evidence="2" id="KW-0805">Transcription regulation</keyword>
<dbReference type="Proteomes" id="UP000298656">
    <property type="component" value="Chromosome 1"/>
</dbReference>
<evidence type="ECO:0000256" key="2">
    <source>
        <dbReference type="ARBA" id="ARBA00023015"/>
    </source>
</evidence>
<dbReference type="InterPro" id="IPR036390">
    <property type="entry name" value="WH_DNA-bd_sf"/>
</dbReference>
<dbReference type="PANTHER" id="PTHR30537:SF5">
    <property type="entry name" value="HTH-TYPE TRANSCRIPTIONAL ACTIVATOR TTDR-RELATED"/>
    <property type="match status" value="1"/>
</dbReference>
<name>A0A4P8IRB0_9BURK</name>
<keyword evidence="8" id="KW-1185">Reference proteome</keyword>
<dbReference type="Pfam" id="PF00126">
    <property type="entry name" value="HTH_1"/>
    <property type="match status" value="1"/>
</dbReference>
<dbReference type="SUPFAM" id="SSF53850">
    <property type="entry name" value="Periplasmic binding protein-like II"/>
    <property type="match status" value="1"/>
</dbReference>
<dbReference type="EMBL" id="CP040077">
    <property type="protein sequence ID" value="QCP50896.1"/>
    <property type="molecule type" value="Genomic_DNA"/>
</dbReference>
<keyword evidence="3" id="KW-0238">DNA-binding</keyword>
<dbReference type="PROSITE" id="PS50931">
    <property type="entry name" value="HTH_LYSR"/>
    <property type="match status" value="1"/>
</dbReference>
<dbReference type="Gene3D" id="1.10.10.10">
    <property type="entry name" value="Winged helix-like DNA-binding domain superfamily/Winged helix DNA-binding domain"/>
    <property type="match status" value="1"/>
</dbReference>
<evidence type="ECO:0000256" key="5">
    <source>
        <dbReference type="SAM" id="MobiDB-lite"/>
    </source>
</evidence>
<evidence type="ECO:0000256" key="4">
    <source>
        <dbReference type="ARBA" id="ARBA00023163"/>
    </source>
</evidence>
<dbReference type="GO" id="GO:0006351">
    <property type="term" value="P:DNA-templated transcription"/>
    <property type="evidence" value="ECO:0007669"/>
    <property type="project" value="TreeGrafter"/>
</dbReference>
<evidence type="ECO:0000256" key="3">
    <source>
        <dbReference type="ARBA" id="ARBA00023125"/>
    </source>
</evidence>
<dbReference type="GO" id="GO:0043565">
    <property type="term" value="F:sequence-specific DNA binding"/>
    <property type="evidence" value="ECO:0007669"/>
    <property type="project" value="TreeGrafter"/>
</dbReference>
<dbReference type="KEGG" id="tvl:FAZ95_18135"/>
<dbReference type="Gene3D" id="3.40.190.290">
    <property type="match status" value="1"/>
</dbReference>
<protein>
    <submittedName>
        <fullName evidence="7">LysR family transcriptional regulator</fullName>
    </submittedName>
</protein>
<accession>A0A4P8IRB0</accession>
<dbReference type="OrthoDB" id="9080054at2"/>
<evidence type="ECO:0000313" key="7">
    <source>
        <dbReference type="EMBL" id="QCP50896.1"/>
    </source>
</evidence>
<dbReference type="InterPro" id="IPR000847">
    <property type="entry name" value="LysR_HTH_N"/>
</dbReference>